<evidence type="ECO:0000256" key="7">
    <source>
        <dbReference type="SAM" id="Phobius"/>
    </source>
</evidence>
<dbReference type="GeneID" id="90039577"/>
<feature type="compositionally biased region" description="Polar residues" evidence="6">
    <location>
        <begin position="545"/>
        <end position="558"/>
    </location>
</feature>
<dbReference type="PANTHER" id="PTHR19304">
    <property type="entry name" value="CYCLIC-AMP RESPONSE ELEMENT BINDING PROTEIN"/>
    <property type="match status" value="1"/>
</dbReference>
<feature type="transmembrane region" description="Helical" evidence="7">
    <location>
        <begin position="9"/>
        <end position="28"/>
    </location>
</feature>
<dbReference type="SMART" id="SM00338">
    <property type="entry name" value="BRLZ"/>
    <property type="match status" value="1"/>
</dbReference>
<keyword evidence="2" id="KW-0805">Transcription regulation</keyword>
<feature type="compositionally biased region" description="Basic and acidic residues" evidence="6">
    <location>
        <begin position="559"/>
        <end position="568"/>
    </location>
</feature>
<gene>
    <name evidence="9" type="ORF">BZA70DRAFT_288734</name>
</gene>
<dbReference type="InterPro" id="IPR051027">
    <property type="entry name" value="bZIP_transcription_factors"/>
</dbReference>
<comment type="subcellular location">
    <subcellularLocation>
        <location evidence="1">Nucleus</location>
    </subcellularLocation>
</comment>
<evidence type="ECO:0000313" key="9">
    <source>
        <dbReference type="EMBL" id="KAK7206357.1"/>
    </source>
</evidence>
<feature type="coiled-coil region" evidence="5">
    <location>
        <begin position="668"/>
        <end position="702"/>
    </location>
</feature>
<keyword evidence="7" id="KW-0472">Membrane</keyword>
<evidence type="ECO:0000256" key="4">
    <source>
        <dbReference type="ARBA" id="ARBA00023242"/>
    </source>
</evidence>
<sequence>MLSAKTSHLLYRFSLTVLIFFTGGFVIVTPADLISQSYRNKQIYNESIVAATYVAVGIVSLVICLLRLYAVRLMLADIPKYYVPGRHELPKNCALAIESELARCQMIKKKLAPTENVYHPGLPPPSQAGVDFPQVPYLEVLMESVKLLEEKARGLHPQLGRRPSTTLTEYIEFLVAYIDVDMELARKFIAGYEAVRYSGEQATEDEFRGLMRTFTLLLRSIELPDDNAVDLARIDTRADEFGLFAPTPAAQVCRSRAHRKRIKYVTAPATSSSPSSSFDHCASSLHTRPPRRIITISKAFCLFFEVCLRRRCSARAPSSFSLLLCPLTASALLFFPAVATAPTLTLDLPSSTLPPHPTFAKLDLEPNPFEQSFASKEGTPTSAQKALLPPVASLASPSSLLGTPASQGAAGYWSLNSLRSGPLSPAMLQGPQAAAFVDSHLRSGLTPNESGIRSGLTPGGSGSIFPAPSPTSAAIFGLTTPAGIAATSFPQTPLPIEVSVTSDSLQKEAKPEPRPQKPENIAADSASVAANGLFLLSQGQADANKSSVDASTTSNTANLKDDKPDKRRGNNRKNTRKADDQPQTSNKRFKGADGAVSPSTNHDHHDSKNDDERSNADDIDDSKGSPTDSHDDGSQDSRKMTDEEKRKNFLERNRVAALKCRQRKKQWLQSLQAKCDFYANENDNLTQQVLALREQVANLKGILNAHKDCSVSRSLPPGQDPIAIALGQDFVGNIQGLPPQQQPQQQPIQAQPLASRRYV</sequence>
<keyword evidence="10" id="KW-1185">Reference proteome</keyword>
<keyword evidence="4" id="KW-0539">Nucleus</keyword>
<protein>
    <recommendedName>
        <fullName evidence="8">BZIP domain-containing protein</fullName>
    </recommendedName>
</protein>
<comment type="caution">
    <text evidence="9">The sequence shown here is derived from an EMBL/GenBank/DDBJ whole genome shotgun (WGS) entry which is preliminary data.</text>
</comment>
<dbReference type="Pfam" id="PF11786">
    <property type="entry name" value="Aft1_HRA"/>
    <property type="match status" value="1"/>
</dbReference>
<dbReference type="InterPro" id="IPR020956">
    <property type="entry name" value="TF_Aft1_OSM"/>
</dbReference>
<keyword evidence="3" id="KW-0804">Transcription</keyword>
<accession>A0ABR1F9C9</accession>
<evidence type="ECO:0000256" key="5">
    <source>
        <dbReference type="SAM" id="Coils"/>
    </source>
</evidence>
<dbReference type="Pfam" id="PF11785">
    <property type="entry name" value="Aft1_OSA"/>
    <property type="match status" value="1"/>
</dbReference>
<feature type="compositionally biased region" description="Basic and acidic residues" evidence="6">
    <location>
        <begin position="628"/>
        <end position="647"/>
    </location>
</feature>
<dbReference type="InterPro" id="IPR004827">
    <property type="entry name" value="bZIP"/>
</dbReference>
<organism evidence="9 10">
    <name type="scientific">Myxozyma melibiosi</name>
    <dbReference type="NCBI Taxonomy" id="54550"/>
    <lineage>
        <taxon>Eukaryota</taxon>
        <taxon>Fungi</taxon>
        <taxon>Dikarya</taxon>
        <taxon>Ascomycota</taxon>
        <taxon>Saccharomycotina</taxon>
        <taxon>Lipomycetes</taxon>
        <taxon>Lipomycetales</taxon>
        <taxon>Lipomycetaceae</taxon>
        <taxon>Myxozyma</taxon>
    </lineage>
</organism>
<proteinExistence type="predicted"/>
<dbReference type="Proteomes" id="UP001498771">
    <property type="component" value="Unassembled WGS sequence"/>
</dbReference>
<reference evidence="9 10" key="1">
    <citation type="submission" date="2024-03" db="EMBL/GenBank/DDBJ databases">
        <title>Genome-scale model development and genomic sequencing of the oleaginous clade Lipomyces.</title>
        <authorList>
            <consortium name="Lawrence Berkeley National Laboratory"/>
            <person name="Czajka J.J."/>
            <person name="Han Y."/>
            <person name="Kim J."/>
            <person name="Mondo S.J."/>
            <person name="Hofstad B.A."/>
            <person name="Robles A."/>
            <person name="Haridas S."/>
            <person name="Riley R."/>
            <person name="LaButti K."/>
            <person name="Pangilinan J."/>
            <person name="Andreopoulos W."/>
            <person name="Lipzen A."/>
            <person name="Yan J."/>
            <person name="Wang M."/>
            <person name="Ng V."/>
            <person name="Grigoriev I.V."/>
            <person name="Spatafora J.W."/>
            <person name="Magnuson J.K."/>
            <person name="Baker S.E."/>
            <person name="Pomraning K.R."/>
        </authorList>
    </citation>
    <scope>NUCLEOTIDE SEQUENCE [LARGE SCALE GENOMIC DNA]</scope>
    <source>
        <strain evidence="9 10">Phaff 52-87</strain>
    </source>
</reference>
<feature type="region of interest" description="Disordered" evidence="6">
    <location>
        <begin position="737"/>
        <end position="759"/>
    </location>
</feature>
<keyword evidence="5" id="KW-0175">Coiled coil</keyword>
<keyword evidence="7" id="KW-1133">Transmembrane helix</keyword>
<dbReference type="InterPro" id="IPR021755">
    <property type="entry name" value="TF_Aft1_HRA"/>
</dbReference>
<dbReference type="EMBL" id="JBBJBU010000003">
    <property type="protein sequence ID" value="KAK7206357.1"/>
    <property type="molecule type" value="Genomic_DNA"/>
</dbReference>
<dbReference type="CDD" id="cd14687">
    <property type="entry name" value="bZIP_ATF2"/>
    <property type="match status" value="1"/>
</dbReference>
<evidence type="ECO:0000313" key="10">
    <source>
        <dbReference type="Proteomes" id="UP001498771"/>
    </source>
</evidence>
<evidence type="ECO:0000256" key="3">
    <source>
        <dbReference type="ARBA" id="ARBA00023163"/>
    </source>
</evidence>
<evidence type="ECO:0000259" key="8">
    <source>
        <dbReference type="PROSITE" id="PS50217"/>
    </source>
</evidence>
<feature type="transmembrane region" description="Helical" evidence="7">
    <location>
        <begin position="319"/>
        <end position="339"/>
    </location>
</feature>
<dbReference type="RefSeq" id="XP_064769390.1">
    <property type="nucleotide sequence ID" value="XM_064914065.1"/>
</dbReference>
<dbReference type="InterPro" id="IPR046347">
    <property type="entry name" value="bZIP_sf"/>
</dbReference>
<feature type="transmembrane region" description="Helical" evidence="7">
    <location>
        <begin position="48"/>
        <end position="70"/>
    </location>
</feature>
<name>A0ABR1F9C9_9ASCO</name>
<dbReference type="PROSITE" id="PS50217">
    <property type="entry name" value="BZIP"/>
    <property type="match status" value="1"/>
</dbReference>
<evidence type="ECO:0000256" key="1">
    <source>
        <dbReference type="ARBA" id="ARBA00004123"/>
    </source>
</evidence>
<dbReference type="SUPFAM" id="SSF57959">
    <property type="entry name" value="Leucine zipper domain"/>
    <property type="match status" value="1"/>
</dbReference>
<dbReference type="Gene3D" id="1.20.5.170">
    <property type="match status" value="1"/>
</dbReference>
<feature type="region of interest" description="Disordered" evidence="6">
    <location>
        <begin position="545"/>
        <end position="647"/>
    </location>
</feature>
<evidence type="ECO:0000256" key="2">
    <source>
        <dbReference type="ARBA" id="ARBA00023015"/>
    </source>
</evidence>
<feature type="domain" description="BZIP" evidence="8">
    <location>
        <begin position="643"/>
        <end position="706"/>
    </location>
</feature>
<feature type="region of interest" description="Disordered" evidence="6">
    <location>
        <begin position="446"/>
        <end position="465"/>
    </location>
</feature>
<dbReference type="Pfam" id="PF00170">
    <property type="entry name" value="bZIP_1"/>
    <property type="match status" value="1"/>
</dbReference>
<evidence type="ECO:0000256" key="6">
    <source>
        <dbReference type="SAM" id="MobiDB-lite"/>
    </source>
</evidence>
<keyword evidence="7" id="KW-0812">Transmembrane</keyword>
<feature type="compositionally biased region" description="Basic and acidic residues" evidence="6">
    <location>
        <begin position="601"/>
        <end position="616"/>
    </location>
</feature>